<accession>A0A846WMW0</accession>
<dbReference type="RefSeq" id="WP_006368741.1">
    <property type="nucleotide sequence ID" value="NZ_CP073075.1"/>
</dbReference>
<comment type="caution">
    <text evidence="3">The sequence shown here is derived from an EMBL/GenBank/DDBJ whole genome shotgun (WGS) entry which is preliminary data.</text>
</comment>
<dbReference type="Pfam" id="PF01541">
    <property type="entry name" value="GIY-YIG"/>
    <property type="match status" value="1"/>
</dbReference>
<evidence type="ECO:0000313" key="4">
    <source>
        <dbReference type="Proteomes" id="UP000563898"/>
    </source>
</evidence>
<organism evidence="3 4">
    <name type="scientific">Gordonia polyisoprenivorans</name>
    <dbReference type="NCBI Taxonomy" id="84595"/>
    <lineage>
        <taxon>Bacteria</taxon>
        <taxon>Bacillati</taxon>
        <taxon>Actinomycetota</taxon>
        <taxon>Actinomycetes</taxon>
        <taxon>Mycobacteriales</taxon>
        <taxon>Gordoniaceae</taxon>
        <taxon>Gordonia</taxon>
    </lineage>
</organism>
<dbReference type="AlphaFoldDB" id="A0A846WMW0"/>
<dbReference type="InterPro" id="IPR035901">
    <property type="entry name" value="GIY-YIG_endonuc_sf"/>
</dbReference>
<name>A0A846WMW0_9ACTN</name>
<gene>
    <name evidence="3" type="ORF">HGA05_15550</name>
</gene>
<dbReference type="SUPFAM" id="SSF82771">
    <property type="entry name" value="GIY-YIG endonuclease"/>
    <property type="match status" value="1"/>
</dbReference>
<feature type="domain" description="GIY-YIG" evidence="2">
    <location>
        <begin position="1"/>
        <end position="76"/>
    </location>
</feature>
<dbReference type="SMART" id="SM00465">
    <property type="entry name" value="GIYc"/>
    <property type="match status" value="1"/>
</dbReference>
<comment type="similarity">
    <text evidence="1">Belongs to the UPF0213 family.</text>
</comment>
<dbReference type="InterPro" id="IPR000305">
    <property type="entry name" value="GIY-YIG_endonuc"/>
</dbReference>
<dbReference type="Proteomes" id="UP000563898">
    <property type="component" value="Unassembled WGS sequence"/>
</dbReference>
<proteinExistence type="inferred from homology"/>
<dbReference type="PANTHER" id="PTHR34477">
    <property type="entry name" value="UPF0213 PROTEIN YHBQ"/>
    <property type="match status" value="1"/>
</dbReference>
<dbReference type="Gene3D" id="3.40.1440.10">
    <property type="entry name" value="GIY-YIG endonuclease"/>
    <property type="match status" value="1"/>
</dbReference>
<dbReference type="CDD" id="cd10456">
    <property type="entry name" value="GIY-YIG_UPF0213"/>
    <property type="match status" value="1"/>
</dbReference>
<evidence type="ECO:0000259" key="2">
    <source>
        <dbReference type="PROSITE" id="PS50164"/>
    </source>
</evidence>
<reference evidence="3 4" key="1">
    <citation type="submission" date="2020-04" db="EMBL/GenBank/DDBJ databases">
        <title>MicrobeNet Type strains.</title>
        <authorList>
            <person name="Nicholson A.C."/>
        </authorList>
    </citation>
    <scope>NUCLEOTIDE SEQUENCE [LARGE SCALE GENOMIC DNA]</scope>
    <source>
        <strain evidence="3 4">ATCC BAA-14</strain>
    </source>
</reference>
<dbReference type="PROSITE" id="PS50164">
    <property type="entry name" value="GIY_YIG"/>
    <property type="match status" value="1"/>
</dbReference>
<dbReference type="EMBL" id="JAAXPC010000008">
    <property type="protein sequence ID" value="NKY02984.1"/>
    <property type="molecule type" value="Genomic_DNA"/>
</dbReference>
<sequence length="106" mass="12079">MSGYVYILECSDGSYYVGSTVDLDRRVNEHNEGKGAAYTSRRRPVRVVFSREFPTVEEAYRLEKRIQGWSRGKRRALIDGDFDLLRDLARRPGARAKDARGAEPAP</sequence>
<evidence type="ECO:0000313" key="3">
    <source>
        <dbReference type="EMBL" id="NKY02984.1"/>
    </source>
</evidence>
<dbReference type="PANTHER" id="PTHR34477:SF1">
    <property type="entry name" value="UPF0213 PROTEIN YHBQ"/>
    <property type="match status" value="1"/>
</dbReference>
<evidence type="ECO:0000256" key="1">
    <source>
        <dbReference type="ARBA" id="ARBA00007435"/>
    </source>
</evidence>
<protein>
    <submittedName>
        <fullName evidence="3">GIY-YIG nuclease family protein</fullName>
    </submittedName>
</protein>
<dbReference type="InterPro" id="IPR050190">
    <property type="entry name" value="UPF0213_domain"/>
</dbReference>